<comment type="caution">
    <text evidence="3">The sequence shown here is derived from an EMBL/GenBank/DDBJ whole genome shotgun (WGS) entry which is preliminary data.</text>
</comment>
<evidence type="ECO:0000313" key="4">
    <source>
        <dbReference type="Proteomes" id="UP000823674"/>
    </source>
</evidence>
<dbReference type="InterPro" id="IPR044730">
    <property type="entry name" value="RNase_H-like_dom_plant"/>
</dbReference>
<feature type="compositionally biased region" description="Basic residues" evidence="1">
    <location>
        <begin position="234"/>
        <end position="250"/>
    </location>
</feature>
<reference evidence="3 4" key="1">
    <citation type="submission" date="2021-03" db="EMBL/GenBank/DDBJ databases">
        <authorList>
            <person name="King G.J."/>
            <person name="Bancroft I."/>
            <person name="Baten A."/>
            <person name="Bloomfield J."/>
            <person name="Borpatragohain P."/>
            <person name="He Z."/>
            <person name="Irish N."/>
            <person name="Irwin J."/>
            <person name="Liu K."/>
            <person name="Mauleon R.P."/>
            <person name="Moore J."/>
            <person name="Morris R."/>
            <person name="Ostergaard L."/>
            <person name="Wang B."/>
            <person name="Wells R."/>
        </authorList>
    </citation>
    <scope>NUCLEOTIDE SEQUENCE [LARGE SCALE GENOMIC DNA]</scope>
    <source>
        <strain evidence="3">R-o-18</strain>
        <tissue evidence="3">Leaf</tissue>
    </source>
</reference>
<name>A0ABQ7KTV3_BRACM</name>
<feature type="domain" description="RNase H type-1" evidence="2">
    <location>
        <begin position="357"/>
        <end position="422"/>
    </location>
</feature>
<dbReference type="PANTHER" id="PTHR47074:SF49">
    <property type="entry name" value="POLYNUCLEOTIDYL TRANSFERASE, RIBONUCLEASE H-LIKE SUPERFAMILY PROTEIN"/>
    <property type="match status" value="1"/>
</dbReference>
<dbReference type="EMBL" id="JADBGQ010000009">
    <property type="protein sequence ID" value="KAG5377873.1"/>
    <property type="molecule type" value="Genomic_DNA"/>
</dbReference>
<evidence type="ECO:0000259" key="2">
    <source>
        <dbReference type="Pfam" id="PF13456"/>
    </source>
</evidence>
<feature type="region of interest" description="Disordered" evidence="1">
    <location>
        <begin position="227"/>
        <end position="259"/>
    </location>
</feature>
<dbReference type="InterPro" id="IPR002156">
    <property type="entry name" value="RNaseH_domain"/>
</dbReference>
<dbReference type="CDD" id="cd06222">
    <property type="entry name" value="RNase_H_like"/>
    <property type="match status" value="1"/>
</dbReference>
<feature type="compositionally biased region" description="Basic and acidic residues" evidence="1">
    <location>
        <begin position="72"/>
        <end position="95"/>
    </location>
</feature>
<proteinExistence type="predicted"/>
<accession>A0ABQ7KTV3</accession>
<organism evidence="3 4">
    <name type="scientific">Brassica rapa subsp. trilocularis</name>
    <dbReference type="NCBI Taxonomy" id="1813537"/>
    <lineage>
        <taxon>Eukaryota</taxon>
        <taxon>Viridiplantae</taxon>
        <taxon>Streptophyta</taxon>
        <taxon>Embryophyta</taxon>
        <taxon>Tracheophyta</taxon>
        <taxon>Spermatophyta</taxon>
        <taxon>Magnoliopsida</taxon>
        <taxon>eudicotyledons</taxon>
        <taxon>Gunneridae</taxon>
        <taxon>Pentapetalae</taxon>
        <taxon>rosids</taxon>
        <taxon>malvids</taxon>
        <taxon>Brassicales</taxon>
        <taxon>Brassicaceae</taxon>
        <taxon>Brassiceae</taxon>
        <taxon>Brassica</taxon>
    </lineage>
</organism>
<dbReference type="Pfam" id="PF13456">
    <property type="entry name" value="RVT_3"/>
    <property type="match status" value="1"/>
</dbReference>
<evidence type="ECO:0000313" key="3">
    <source>
        <dbReference type="EMBL" id="KAG5377873.1"/>
    </source>
</evidence>
<protein>
    <recommendedName>
        <fullName evidence="2">RNase H type-1 domain-containing protein</fullName>
    </recommendedName>
</protein>
<sequence>MRDARIAAPPQPSRDGRSQVYYDRDRHLRSYYRPESHQSHHHLSPRFNHTDMRGNPRWVETGRRVSPSVRTRSREEDPAIRHRTEGNLALQERDQTSGGIGKETVHGEAIETAREEIREYLTQYANCADPSEIAARRERIILAEEKGETEELARNMVANAVNLLPVTEQETIMEAEQNQIRKSALHRLGNQNEPICEVPPSEEAQIPVKKRLGRSPLNKTQIKSLGVNKTTSTAKKRRVAPVRISPKRKSAPSSSTRGTNAPWVISSIWTARNFRIFQKRIFTAQKVMTKAIVDAKEWKQAQTKDVPPTPNLGKIFKPTGQEVICHSDAAWDKDRNASGLGWSFSENQNERFISHRGLAVRSAMEHAIALQFRKVIFETDSLQLVAAIVEQAGISDLHGILADIYLLSSQFDSANFRYVNRSSLF</sequence>
<feature type="region of interest" description="Disordered" evidence="1">
    <location>
        <begin position="1"/>
        <end position="21"/>
    </location>
</feature>
<keyword evidence="4" id="KW-1185">Reference proteome</keyword>
<dbReference type="Proteomes" id="UP000823674">
    <property type="component" value="Chromosome A07"/>
</dbReference>
<dbReference type="PANTHER" id="PTHR47074">
    <property type="entry name" value="BNAC02G40300D PROTEIN"/>
    <property type="match status" value="1"/>
</dbReference>
<gene>
    <name evidence="3" type="primary">A07g501150.1_BraROA</name>
    <name evidence="3" type="ORF">IGI04_025715</name>
</gene>
<evidence type="ECO:0000256" key="1">
    <source>
        <dbReference type="SAM" id="MobiDB-lite"/>
    </source>
</evidence>
<feature type="region of interest" description="Disordered" evidence="1">
    <location>
        <begin position="33"/>
        <end position="104"/>
    </location>
</feature>
<dbReference type="InterPro" id="IPR052929">
    <property type="entry name" value="RNase_H-like_EbsB-rel"/>
</dbReference>